<dbReference type="RefSeq" id="WP_179718214.1">
    <property type="nucleotide sequence ID" value="NZ_JACBZT010000001.1"/>
</dbReference>
<evidence type="ECO:0008006" key="3">
    <source>
        <dbReference type="Google" id="ProtNLM"/>
    </source>
</evidence>
<protein>
    <recommendedName>
        <fullName evidence="3">DUF4188 domain-containing protein</fullName>
    </recommendedName>
</protein>
<evidence type="ECO:0000313" key="1">
    <source>
        <dbReference type="EMBL" id="NYJ06820.1"/>
    </source>
</evidence>
<dbReference type="AlphaFoldDB" id="A0A853CG77"/>
<reference evidence="1 2" key="1">
    <citation type="submission" date="2020-07" db="EMBL/GenBank/DDBJ databases">
        <title>Sequencing the genomes of 1000 actinobacteria strains.</title>
        <authorList>
            <person name="Klenk H.-P."/>
        </authorList>
    </citation>
    <scope>NUCLEOTIDE SEQUENCE [LARGE SCALE GENOMIC DNA]</scope>
    <source>
        <strain evidence="1 2">DSM 104001</strain>
    </source>
</reference>
<sequence length="157" mass="18142">MAPIHRGRYAAELDGDFVVFLIGARLNKPWLAVRSFLDLGGRRRGMQAMLTYLTEHPEKGLLGYRMGFSTIVQYWRSFEHLEAFARDEELLHREAWLQWYRRDPKGRTGIWHETYLVRAGEYEAIYADMPEAGLAAAGRAVPLKRNSTARLRMRSAA</sequence>
<proteinExistence type="predicted"/>
<keyword evidence="2" id="KW-1185">Reference proteome</keyword>
<accession>A0A853CG77</accession>
<dbReference type="Proteomes" id="UP000541969">
    <property type="component" value="Unassembled WGS sequence"/>
</dbReference>
<gene>
    <name evidence="1" type="ORF">GGQ55_003098</name>
</gene>
<name>A0A853CG77_9ACTN</name>
<organism evidence="1 2">
    <name type="scientific">Petropleomorpha daqingensis</name>
    <dbReference type="NCBI Taxonomy" id="2026353"/>
    <lineage>
        <taxon>Bacteria</taxon>
        <taxon>Bacillati</taxon>
        <taxon>Actinomycetota</taxon>
        <taxon>Actinomycetes</taxon>
        <taxon>Geodermatophilales</taxon>
        <taxon>Geodermatophilaceae</taxon>
        <taxon>Petropleomorpha</taxon>
    </lineage>
</organism>
<dbReference type="InterPro" id="IPR025444">
    <property type="entry name" value="Monooxy_af470"/>
</dbReference>
<comment type="caution">
    <text evidence="1">The sequence shown here is derived from an EMBL/GenBank/DDBJ whole genome shotgun (WGS) entry which is preliminary data.</text>
</comment>
<dbReference type="Pfam" id="PF13826">
    <property type="entry name" value="Monooxy_af470-like"/>
    <property type="match status" value="1"/>
</dbReference>
<evidence type="ECO:0000313" key="2">
    <source>
        <dbReference type="Proteomes" id="UP000541969"/>
    </source>
</evidence>
<dbReference type="EMBL" id="JACBZT010000001">
    <property type="protein sequence ID" value="NYJ06820.1"/>
    <property type="molecule type" value="Genomic_DNA"/>
</dbReference>